<accession>A0A8J6E9A2</accession>
<sequence length="241" mass="26639">MEKNDGTRNNRTLKEILSSAKGIIFDIDGTLAETLGFWRDVDTAYLKRVGRTHADLPENNEEKCAGMSMPEIVQYYIKTLNITDLTPEQGLALFDELVVDFYATRVEFKPNASECLAYLHSRGVPLGYSTAMGKNYLLAMFDHYPEMRKAVGDAYTTTCMVNKGKPAPDVYLATAEKMGVNPGDVVVFEDTIQGIQGARAAGMAAVGVKDVTTDNYGRGDEIRAQADGWIESWQEVLDTLE</sequence>
<reference evidence="1" key="1">
    <citation type="submission" date="2021-05" db="EMBL/GenBank/DDBJ databases">
        <title>A free-living protist that lacks canonical eukaryotic 1 DNA replication and segregation systems.</title>
        <authorList>
            <person name="Salas-Leiva D.E."/>
            <person name="Tromer E.C."/>
            <person name="Curtis B.A."/>
            <person name="Jerlstrom-Hultqvist J."/>
            <person name="Kolisko M."/>
            <person name="Yi Z."/>
            <person name="Salas-Leiva J.S."/>
            <person name="Gallot-Lavallee L."/>
            <person name="Kops G.J.P.L."/>
            <person name="Archibald J.M."/>
            <person name="Simpson A.G.B."/>
            <person name="Roger A.J."/>
        </authorList>
    </citation>
    <scope>NUCLEOTIDE SEQUENCE</scope>
    <source>
        <strain evidence="1">BICM</strain>
    </source>
</reference>
<dbReference type="InterPro" id="IPR036412">
    <property type="entry name" value="HAD-like_sf"/>
</dbReference>
<dbReference type="PRINTS" id="PR00413">
    <property type="entry name" value="HADHALOGNASE"/>
</dbReference>
<protein>
    <submittedName>
        <fullName evidence="1">HAD hydrolase, subfamily IA</fullName>
    </submittedName>
</protein>
<dbReference type="CDD" id="cd07505">
    <property type="entry name" value="HAD_BPGM-like"/>
    <property type="match status" value="1"/>
</dbReference>
<dbReference type="SFLD" id="SFLDG01129">
    <property type="entry name" value="C1.5:_HAD__Beta-PGM__Phosphata"/>
    <property type="match status" value="1"/>
</dbReference>
<dbReference type="Gene3D" id="3.40.50.1000">
    <property type="entry name" value="HAD superfamily/HAD-like"/>
    <property type="match status" value="1"/>
</dbReference>
<dbReference type="NCBIfam" id="TIGR01509">
    <property type="entry name" value="HAD-SF-IA-v3"/>
    <property type="match status" value="1"/>
</dbReference>
<comment type="caution">
    <text evidence="1">The sequence shown here is derived from an EMBL/GenBank/DDBJ whole genome shotgun (WGS) entry which is preliminary data.</text>
</comment>
<dbReference type="EMBL" id="JAHDYR010000026">
    <property type="protein sequence ID" value="KAG9393040.1"/>
    <property type="molecule type" value="Genomic_DNA"/>
</dbReference>
<dbReference type="AlphaFoldDB" id="A0A8J6E9A2"/>
<dbReference type="PANTHER" id="PTHR18901">
    <property type="entry name" value="2-DEOXYGLUCOSE-6-PHOSPHATE PHOSPHATASE 2"/>
    <property type="match status" value="1"/>
</dbReference>
<dbReference type="SUPFAM" id="SSF56784">
    <property type="entry name" value="HAD-like"/>
    <property type="match status" value="1"/>
</dbReference>
<dbReference type="PANTHER" id="PTHR18901:SF38">
    <property type="entry name" value="PSEUDOURIDINE-5'-PHOSPHATASE"/>
    <property type="match status" value="1"/>
</dbReference>
<dbReference type="Pfam" id="PF00702">
    <property type="entry name" value="Hydrolase"/>
    <property type="match status" value="1"/>
</dbReference>
<dbReference type="InterPro" id="IPR006439">
    <property type="entry name" value="HAD-SF_hydro_IA"/>
</dbReference>
<evidence type="ECO:0000313" key="2">
    <source>
        <dbReference type="Proteomes" id="UP000717585"/>
    </source>
</evidence>
<organism evidence="1 2">
    <name type="scientific">Carpediemonas membranifera</name>
    <dbReference type="NCBI Taxonomy" id="201153"/>
    <lineage>
        <taxon>Eukaryota</taxon>
        <taxon>Metamonada</taxon>
        <taxon>Carpediemonas-like organisms</taxon>
        <taxon>Carpediemonas</taxon>
    </lineage>
</organism>
<gene>
    <name evidence="1" type="ORF">J8273_5627</name>
</gene>
<evidence type="ECO:0000313" key="1">
    <source>
        <dbReference type="EMBL" id="KAG9393040.1"/>
    </source>
</evidence>
<proteinExistence type="predicted"/>
<dbReference type="OrthoDB" id="40579at2759"/>
<dbReference type="Gene3D" id="1.10.150.240">
    <property type="entry name" value="Putative phosphatase, domain 2"/>
    <property type="match status" value="1"/>
</dbReference>
<dbReference type="GO" id="GO:0016791">
    <property type="term" value="F:phosphatase activity"/>
    <property type="evidence" value="ECO:0007669"/>
    <property type="project" value="TreeGrafter"/>
</dbReference>
<dbReference type="InterPro" id="IPR023214">
    <property type="entry name" value="HAD_sf"/>
</dbReference>
<dbReference type="SFLD" id="SFLDS00003">
    <property type="entry name" value="Haloacid_Dehalogenase"/>
    <property type="match status" value="1"/>
</dbReference>
<dbReference type="Proteomes" id="UP000717585">
    <property type="component" value="Unassembled WGS sequence"/>
</dbReference>
<dbReference type="InterPro" id="IPR023198">
    <property type="entry name" value="PGP-like_dom2"/>
</dbReference>
<keyword evidence="2" id="KW-1185">Reference proteome</keyword>
<name>A0A8J6E9A2_9EUKA</name>
<keyword evidence="1" id="KW-0378">Hydrolase</keyword>